<dbReference type="InterPro" id="IPR029058">
    <property type="entry name" value="AB_hydrolase_fold"/>
</dbReference>
<sequence>MVVELALGADALDEEPFHSAVRRTDGRARQYMIESAVAGEDSHQRFIAKTTSIPLAVINGENDPAISLDYIDSIDFANIWEGEPIRIRGAGDGVHREKTEKFNEILLRFEDFVRSRSSLVLEGGDLGGGGWLN</sequence>
<reference evidence="2 4" key="3">
    <citation type="submission" date="2016-10" db="EMBL/GenBank/DDBJ databases">
        <authorList>
            <person name="Varghese N."/>
            <person name="Submissions S."/>
        </authorList>
    </citation>
    <scope>NUCLEOTIDE SEQUENCE [LARGE SCALE GENOMIC DNA]</scope>
    <source>
        <strain evidence="2 4">CGMCC 1.7071</strain>
    </source>
</reference>
<gene>
    <name evidence="1" type="ORF">RTCCBAU85039_5926</name>
    <name evidence="2" type="ORF">SAMN05216228_104027</name>
</gene>
<evidence type="ECO:0008006" key="5">
    <source>
        <dbReference type="Google" id="ProtNLM"/>
    </source>
</evidence>
<protein>
    <recommendedName>
        <fullName evidence="5">Alpha/beta hydrolase</fullName>
    </recommendedName>
</protein>
<dbReference type="STRING" id="501024.RTCCBAU85039_5926"/>
<organism evidence="1 3">
    <name type="scientific">Rhizobium tibeticum</name>
    <dbReference type="NCBI Taxonomy" id="501024"/>
    <lineage>
        <taxon>Bacteria</taxon>
        <taxon>Pseudomonadati</taxon>
        <taxon>Pseudomonadota</taxon>
        <taxon>Alphaproteobacteria</taxon>
        <taxon>Hyphomicrobiales</taxon>
        <taxon>Rhizobiaceae</taxon>
        <taxon>Rhizobium/Agrobacterium group</taxon>
        <taxon>Rhizobium</taxon>
    </lineage>
</organism>
<dbReference type="SUPFAM" id="SSF53474">
    <property type="entry name" value="alpha/beta-Hydrolases"/>
    <property type="match status" value="1"/>
</dbReference>
<evidence type="ECO:0000313" key="3">
    <source>
        <dbReference type="Proteomes" id="UP000183063"/>
    </source>
</evidence>
<keyword evidence="4" id="KW-1185">Reference proteome</keyword>
<dbReference type="EMBL" id="FOCV01000040">
    <property type="protein sequence ID" value="SEP11888.1"/>
    <property type="molecule type" value="Genomic_DNA"/>
</dbReference>
<evidence type="ECO:0000313" key="2">
    <source>
        <dbReference type="EMBL" id="SEP11888.1"/>
    </source>
</evidence>
<dbReference type="Proteomes" id="UP000183063">
    <property type="component" value="Unassembled WGS sequence"/>
</dbReference>
<dbReference type="AlphaFoldDB" id="A0A1H8VAP2"/>
<dbReference type="EMBL" id="FNXB01000051">
    <property type="protein sequence ID" value="SEI18543.1"/>
    <property type="molecule type" value="Genomic_DNA"/>
</dbReference>
<reference evidence="3" key="2">
    <citation type="submission" date="2016-10" db="EMBL/GenBank/DDBJ databases">
        <authorList>
            <person name="Wibberg D."/>
        </authorList>
    </citation>
    <scope>NUCLEOTIDE SEQUENCE [LARGE SCALE GENOMIC DNA]</scope>
</reference>
<evidence type="ECO:0000313" key="1">
    <source>
        <dbReference type="EMBL" id="SEI18543.1"/>
    </source>
</evidence>
<reference evidence="1" key="1">
    <citation type="submission" date="2016-10" db="EMBL/GenBank/DDBJ databases">
        <authorList>
            <person name="de Groot N.N."/>
        </authorList>
    </citation>
    <scope>NUCLEOTIDE SEQUENCE [LARGE SCALE GENOMIC DNA]</scope>
    <source>
        <strain evidence="1">CCBAU85039</strain>
    </source>
</reference>
<dbReference type="Gene3D" id="3.40.50.1820">
    <property type="entry name" value="alpha/beta hydrolase"/>
    <property type="match status" value="1"/>
</dbReference>
<name>A0A1H8VAP2_9HYPH</name>
<evidence type="ECO:0000313" key="4">
    <source>
        <dbReference type="Proteomes" id="UP000198939"/>
    </source>
</evidence>
<accession>A0A1H8VAP2</accession>
<dbReference type="Proteomes" id="UP000198939">
    <property type="component" value="Unassembled WGS sequence"/>
</dbReference>
<proteinExistence type="predicted"/>